<evidence type="ECO:0000256" key="1">
    <source>
        <dbReference type="ARBA" id="ARBA00004886"/>
    </source>
</evidence>
<comment type="pathway">
    <text evidence="1 6">Cofactor biosynthesis; pyrroloquinoline quinone biosynthesis.</text>
</comment>
<evidence type="ECO:0000313" key="9">
    <source>
        <dbReference type="Proteomes" id="UP001168613"/>
    </source>
</evidence>
<evidence type="ECO:0000256" key="5">
    <source>
        <dbReference type="ARBA" id="ARBA00022905"/>
    </source>
</evidence>
<dbReference type="SUPFAM" id="SSF56281">
    <property type="entry name" value="Metallo-hydrolase/oxidoreductase"/>
    <property type="match status" value="1"/>
</dbReference>
<dbReference type="InterPro" id="IPR011842">
    <property type="entry name" value="PQQ_synth_PqqB"/>
</dbReference>
<evidence type="ECO:0000256" key="4">
    <source>
        <dbReference type="ARBA" id="ARBA00022448"/>
    </source>
</evidence>
<evidence type="ECO:0000313" key="8">
    <source>
        <dbReference type="EMBL" id="MDN4121312.1"/>
    </source>
</evidence>
<proteinExistence type="inferred from homology"/>
<comment type="function">
    <text evidence="6">May be involved in the transport of PQQ or its precursor to the periplasm.</text>
</comment>
<dbReference type="InterPro" id="IPR036866">
    <property type="entry name" value="RibonucZ/Hydroxyglut_hydro"/>
</dbReference>
<keyword evidence="9" id="KW-1185">Reference proteome</keyword>
<dbReference type="NCBIfam" id="TIGR02108">
    <property type="entry name" value="PQQ_syn_pqqB"/>
    <property type="match status" value="1"/>
</dbReference>
<accession>A0ABT8EJ73</accession>
<dbReference type="HAMAP" id="MF_00653">
    <property type="entry name" value="PQQ_syn_PqqB"/>
    <property type="match status" value="1"/>
</dbReference>
<dbReference type="PANTHER" id="PTHR42663">
    <property type="entry name" value="HYDROLASE C777.06C-RELATED-RELATED"/>
    <property type="match status" value="1"/>
</dbReference>
<organism evidence="8 9">
    <name type="scientific">Alcaligenes endophyticus</name>
    <dbReference type="NCBI Taxonomy" id="1929088"/>
    <lineage>
        <taxon>Bacteria</taxon>
        <taxon>Pseudomonadati</taxon>
        <taxon>Pseudomonadota</taxon>
        <taxon>Betaproteobacteria</taxon>
        <taxon>Burkholderiales</taxon>
        <taxon>Alcaligenaceae</taxon>
        <taxon>Alcaligenes</taxon>
    </lineage>
</organism>
<evidence type="ECO:0000256" key="3">
    <source>
        <dbReference type="ARBA" id="ARBA00015084"/>
    </source>
</evidence>
<evidence type="ECO:0000259" key="7">
    <source>
        <dbReference type="Pfam" id="PF12706"/>
    </source>
</evidence>
<evidence type="ECO:0000256" key="6">
    <source>
        <dbReference type="HAMAP-Rule" id="MF_00653"/>
    </source>
</evidence>
<keyword evidence="4 6" id="KW-0813">Transport</keyword>
<dbReference type="RefSeq" id="WP_266123995.1">
    <property type="nucleotide sequence ID" value="NZ_JAJHNU010000002.1"/>
</dbReference>
<sequence length="309" mass="33752">MKIKILGSAAGGGFPQWNCNCPNCAGLRAGTIKAQARTQSSIAVSTNDQDWLLINASPDLLKQIRDNPELQPARKVRDTGIAAVLLTDAQIDHVTGLLMLREFARPWPLYTSAAVWEDISTGFPITSILSHYCGVEHHELSLTGQAITGLDFLHDVRITAVPLSSKAPPYSPNRDRPQLGDNIGLWIENLASEQCLFYAPGLGEPEEHVSHYMRRADVVLVDGTLWAEDEMIQLGLSAKKSSQMGHLALSGAGGMIELLDSLNHQGHVPRKVLVHINNSNPILREDSAERAVLTQHGIEVGYDGMEFEV</sequence>
<dbReference type="InterPro" id="IPR001279">
    <property type="entry name" value="Metallo-B-lactamas"/>
</dbReference>
<comment type="similarity">
    <text evidence="2 6">Belongs to the PqqB family.</text>
</comment>
<dbReference type="Gene3D" id="3.60.15.10">
    <property type="entry name" value="Ribonuclease Z/Hydroxyacylglutathione hydrolase-like"/>
    <property type="match status" value="1"/>
</dbReference>
<keyword evidence="5 6" id="KW-0884">PQQ biosynthesis</keyword>
<protein>
    <recommendedName>
        <fullName evidence="3 6">Coenzyme PQQ synthesis protein B</fullName>
    </recommendedName>
    <alternativeName>
        <fullName evidence="6">Pyrroloquinoline quinone biosynthesis protein B</fullName>
    </alternativeName>
</protein>
<dbReference type="EMBL" id="JAJHNU010000002">
    <property type="protein sequence ID" value="MDN4121312.1"/>
    <property type="molecule type" value="Genomic_DNA"/>
</dbReference>
<dbReference type="Proteomes" id="UP001168613">
    <property type="component" value="Unassembled WGS sequence"/>
</dbReference>
<feature type="domain" description="Metallo-beta-lactamase" evidence="7">
    <location>
        <begin position="51"/>
        <end position="276"/>
    </location>
</feature>
<gene>
    <name evidence="6 8" type="primary">pqqB</name>
    <name evidence="8" type="ORF">LMS43_08430</name>
</gene>
<name>A0ABT8EJ73_9BURK</name>
<dbReference type="Pfam" id="PF12706">
    <property type="entry name" value="Lactamase_B_2"/>
    <property type="match status" value="1"/>
</dbReference>
<evidence type="ECO:0000256" key="2">
    <source>
        <dbReference type="ARBA" id="ARBA00008481"/>
    </source>
</evidence>
<dbReference type="PANTHER" id="PTHR42663:SF7">
    <property type="entry name" value="COENZYME PQQ SYNTHESIS PROTEIN B"/>
    <property type="match status" value="1"/>
</dbReference>
<dbReference type="CDD" id="cd16274">
    <property type="entry name" value="PQQB-like_MBL-fold"/>
    <property type="match status" value="1"/>
</dbReference>
<comment type="caution">
    <text evidence="8">The sequence shown here is derived from an EMBL/GenBank/DDBJ whole genome shotgun (WGS) entry which is preliminary data.</text>
</comment>
<reference evidence="8" key="1">
    <citation type="submission" date="2021-11" db="EMBL/GenBank/DDBJ databases">
        <title>Draft genome sequence of Alcaligenes endophyticus type strain CCUG 75668T.</title>
        <authorList>
            <person name="Salva-Serra F."/>
            <person name="Duran R.E."/>
            <person name="Seeger M."/>
            <person name="Moore E.R.B."/>
            <person name="Jaen-Luchoro D."/>
        </authorList>
    </citation>
    <scope>NUCLEOTIDE SEQUENCE</scope>
    <source>
        <strain evidence="8">CCUG 75668</strain>
    </source>
</reference>